<feature type="domain" description="IrrE N-terminal-like" evidence="1">
    <location>
        <begin position="96"/>
        <end position="215"/>
    </location>
</feature>
<keyword evidence="3" id="KW-1185">Reference proteome</keyword>
<accession>A0A4V3CQU6</accession>
<sequence>MNTFYTRTEIDEIGAGLIQVYKDKHPGKVVAYIDIEHFITDFLGLKIEFASFAEDDYGKIGFTSDGETELMINQNGRVLPFSFPKNTIVIEKFLLSEKEYGRRRFTMAHEAAHHILAKLQAEPAKACFHNEYDNERAYTKEELSQIFSSNEWQADAMAASLLMPRFLVEGALVKYAGTDSIKLYGESTLSAKDKAAIKKMAKALGVSISALRIRLEHLNMIEKLDMKEFIHAKLFKGGEFI</sequence>
<dbReference type="InterPro" id="IPR052345">
    <property type="entry name" value="Rad_response_metalloprotease"/>
</dbReference>
<dbReference type="Pfam" id="PF06114">
    <property type="entry name" value="Peptidase_M78"/>
    <property type="match status" value="1"/>
</dbReference>
<dbReference type="Gene3D" id="1.10.10.2910">
    <property type="match status" value="1"/>
</dbReference>
<dbReference type="InterPro" id="IPR010359">
    <property type="entry name" value="IrrE_HExxH"/>
</dbReference>
<protein>
    <submittedName>
        <fullName evidence="2">Uncharacterized protein DUF955</fullName>
    </submittedName>
</protein>
<dbReference type="RefSeq" id="WP_133529355.1">
    <property type="nucleotide sequence ID" value="NZ_SNXO01000067.1"/>
</dbReference>
<dbReference type="OrthoDB" id="581382at2"/>
<dbReference type="Proteomes" id="UP000295500">
    <property type="component" value="Unassembled WGS sequence"/>
</dbReference>
<dbReference type="PANTHER" id="PTHR43236:SF1">
    <property type="entry name" value="BLL7220 PROTEIN"/>
    <property type="match status" value="1"/>
</dbReference>
<evidence type="ECO:0000313" key="2">
    <source>
        <dbReference type="EMBL" id="TDP45153.1"/>
    </source>
</evidence>
<evidence type="ECO:0000259" key="1">
    <source>
        <dbReference type="Pfam" id="PF06114"/>
    </source>
</evidence>
<evidence type="ECO:0000313" key="3">
    <source>
        <dbReference type="Proteomes" id="UP000295500"/>
    </source>
</evidence>
<comment type="caution">
    <text evidence="2">The sequence shown here is derived from an EMBL/GenBank/DDBJ whole genome shotgun (WGS) entry which is preliminary data.</text>
</comment>
<dbReference type="PANTHER" id="PTHR43236">
    <property type="entry name" value="ANTITOXIN HIGA1"/>
    <property type="match status" value="1"/>
</dbReference>
<organism evidence="2 3">
    <name type="scientific">Aminicella lysinilytica</name>
    <dbReference type="NCBI Taxonomy" id="433323"/>
    <lineage>
        <taxon>Bacteria</taxon>
        <taxon>Bacillati</taxon>
        <taxon>Bacillota</taxon>
        <taxon>Clostridia</taxon>
        <taxon>Peptostreptococcales</taxon>
        <taxon>Anaerovoracaceae</taxon>
        <taxon>Aminicella</taxon>
    </lineage>
</organism>
<dbReference type="EMBL" id="SNXO01000067">
    <property type="protein sequence ID" value="TDP45153.1"/>
    <property type="molecule type" value="Genomic_DNA"/>
</dbReference>
<reference evidence="2 3" key="1">
    <citation type="submission" date="2019-03" db="EMBL/GenBank/DDBJ databases">
        <title>Genomic Encyclopedia of Type Strains, Phase IV (KMG-IV): sequencing the most valuable type-strain genomes for metagenomic binning, comparative biology and taxonomic classification.</title>
        <authorList>
            <person name="Goeker M."/>
        </authorList>
    </citation>
    <scope>NUCLEOTIDE SEQUENCE [LARGE SCALE GENOMIC DNA]</scope>
    <source>
        <strain evidence="2 3">DSM 28287</strain>
    </source>
</reference>
<gene>
    <name evidence="2" type="ORF">EV211_1672</name>
</gene>
<name>A0A4V3CQU6_9FIRM</name>
<proteinExistence type="predicted"/>
<dbReference type="AlphaFoldDB" id="A0A4V3CQU6"/>